<evidence type="ECO:0000256" key="2">
    <source>
        <dbReference type="ARBA" id="ARBA00022714"/>
    </source>
</evidence>
<dbReference type="SUPFAM" id="SSF50022">
    <property type="entry name" value="ISP domain"/>
    <property type="match status" value="1"/>
</dbReference>
<evidence type="ECO:0000256" key="4">
    <source>
        <dbReference type="ARBA" id="ARBA00023002"/>
    </source>
</evidence>
<feature type="domain" description="Rieske" evidence="7">
    <location>
        <begin position="55"/>
        <end position="163"/>
    </location>
</feature>
<keyword evidence="2" id="KW-0001">2Fe-2S</keyword>
<dbReference type="PRINTS" id="PR00090">
    <property type="entry name" value="RNGDIOXGNASE"/>
</dbReference>
<keyword evidence="9" id="KW-1185">Reference proteome</keyword>
<dbReference type="InterPro" id="IPR015879">
    <property type="entry name" value="Ring_hydroxy_dOase_asu_C_dom"/>
</dbReference>
<evidence type="ECO:0000259" key="7">
    <source>
        <dbReference type="PROSITE" id="PS51296"/>
    </source>
</evidence>
<name>A0ABQ3EF63_9HYPH</name>
<sequence length="392" mass="45126">MTRDEEYALIEEILELDSQKSAFLDEAIAHSPTSRYASADRFLQERDHIFTKQPTIIAHASELPEENSFLTRDYLNLPVLLTRDEDGKVHAYLNVCRHRGATLERGEKGCKRLFSCPYHAWTWSNKGDLVRVPHEKQGFPDLDMKTHSLRKLPVEERFGFIWVLADSKTSEAQDIDAHLAPLTSDFTGLDLSNHHIVEDTSLDLPCNWKMLIEGSIEAYHFRVAHKDTIGPYFPDNLSTYQMLGAHIRSVLPRNTFGELRDLPRKQWVIRRYANIVYTVFPTSLLLAQQDHCVWIQLQPLSESMTRTRLATLAPNELSNAEDMTHHWKKNHSITVNTLLEDFQLGEEIQKNLACNANTVLTFGRFEGALEAFNRMVELNMKQNTSIREPALR</sequence>
<organism evidence="8 9">
    <name type="scientific">Pseudovibrio japonicus</name>
    <dbReference type="NCBI Taxonomy" id="366534"/>
    <lineage>
        <taxon>Bacteria</taxon>
        <taxon>Pseudomonadati</taxon>
        <taxon>Pseudomonadota</taxon>
        <taxon>Alphaproteobacteria</taxon>
        <taxon>Hyphomicrobiales</taxon>
        <taxon>Stappiaceae</taxon>
        <taxon>Pseudovibrio</taxon>
    </lineage>
</organism>
<evidence type="ECO:0000256" key="5">
    <source>
        <dbReference type="ARBA" id="ARBA00023004"/>
    </source>
</evidence>
<evidence type="ECO:0000256" key="3">
    <source>
        <dbReference type="ARBA" id="ARBA00022723"/>
    </source>
</evidence>
<gene>
    <name evidence="8" type="ORF">GCM10007094_27840</name>
</gene>
<accession>A0ABQ3EF63</accession>
<keyword evidence="5" id="KW-0408">Iron</keyword>
<dbReference type="Pfam" id="PF00848">
    <property type="entry name" value="Ring_hydroxyl_A"/>
    <property type="match status" value="1"/>
</dbReference>
<keyword evidence="3" id="KW-0479">Metal-binding</keyword>
<comment type="caution">
    <text evidence="8">The sequence shown here is derived from an EMBL/GenBank/DDBJ whole genome shotgun (WGS) entry which is preliminary data.</text>
</comment>
<keyword evidence="4" id="KW-0560">Oxidoreductase</keyword>
<dbReference type="InterPro" id="IPR001663">
    <property type="entry name" value="Rng_hydr_dOase-A"/>
</dbReference>
<dbReference type="Proteomes" id="UP000637980">
    <property type="component" value="Unassembled WGS sequence"/>
</dbReference>
<reference evidence="9" key="1">
    <citation type="journal article" date="2019" name="Int. J. Syst. Evol. Microbiol.">
        <title>The Global Catalogue of Microorganisms (GCM) 10K type strain sequencing project: providing services to taxonomists for standard genome sequencing and annotation.</title>
        <authorList>
            <consortium name="The Broad Institute Genomics Platform"/>
            <consortium name="The Broad Institute Genome Sequencing Center for Infectious Disease"/>
            <person name="Wu L."/>
            <person name="Ma J."/>
        </authorList>
    </citation>
    <scope>NUCLEOTIDE SEQUENCE [LARGE SCALE GENOMIC DNA]</scope>
    <source>
        <strain evidence="9">KCTC 12861</strain>
    </source>
</reference>
<dbReference type="EMBL" id="BMXE01000004">
    <property type="protein sequence ID" value="GHB36644.1"/>
    <property type="molecule type" value="Genomic_DNA"/>
</dbReference>
<dbReference type="PANTHER" id="PTHR43756:SF5">
    <property type="entry name" value="CHOLINE MONOOXYGENASE, CHLOROPLASTIC"/>
    <property type="match status" value="1"/>
</dbReference>
<protein>
    <submittedName>
        <fullName evidence="8">Ribosomal subunit interface protein</fullName>
    </submittedName>
</protein>
<evidence type="ECO:0000256" key="1">
    <source>
        <dbReference type="ARBA" id="ARBA00001962"/>
    </source>
</evidence>
<dbReference type="PROSITE" id="PS51296">
    <property type="entry name" value="RIESKE"/>
    <property type="match status" value="1"/>
</dbReference>
<comment type="cofactor">
    <cofactor evidence="1">
        <name>Fe cation</name>
        <dbReference type="ChEBI" id="CHEBI:24875"/>
    </cofactor>
</comment>
<keyword evidence="6" id="KW-0411">Iron-sulfur</keyword>
<dbReference type="Gene3D" id="2.102.10.10">
    <property type="entry name" value="Rieske [2Fe-2S] iron-sulphur domain"/>
    <property type="match status" value="1"/>
</dbReference>
<dbReference type="InterPro" id="IPR017941">
    <property type="entry name" value="Rieske_2Fe-2S"/>
</dbReference>
<dbReference type="Gene3D" id="3.90.380.10">
    <property type="entry name" value="Naphthalene 1,2-dioxygenase Alpha Subunit, Chain A, domain 1"/>
    <property type="match status" value="2"/>
</dbReference>
<evidence type="ECO:0000313" key="8">
    <source>
        <dbReference type="EMBL" id="GHB36644.1"/>
    </source>
</evidence>
<dbReference type="SUPFAM" id="SSF55961">
    <property type="entry name" value="Bet v1-like"/>
    <property type="match status" value="1"/>
</dbReference>
<dbReference type="CDD" id="cd03469">
    <property type="entry name" value="Rieske_RO_Alpha_N"/>
    <property type="match status" value="1"/>
</dbReference>
<evidence type="ECO:0000313" key="9">
    <source>
        <dbReference type="Proteomes" id="UP000637980"/>
    </source>
</evidence>
<dbReference type="PANTHER" id="PTHR43756">
    <property type="entry name" value="CHOLINE MONOOXYGENASE, CHLOROPLASTIC"/>
    <property type="match status" value="1"/>
</dbReference>
<dbReference type="Pfam" id="PF00355">
    <property type="entry name" value="Rieske"/>
    <property type="match status" value="1"/>
</dbReference>
<dbReference type="RefSeq" id="WP_189437373.1">
    <property type="nucleotide sequence ID" value="NZ_BMXE01000004.1"/>
</dbReference>
<proteinExistence type="predicted"/>
<evidence type="ECO:0000256" key="6">
    <source>
        <dbReference type="ARBA" id="ARBA00023014"/>
    </source>
</evidence>
<dbReference type="InterPro" id="IPR036922">
    <property type="entry name" value="Rieske_2Fe-2S_sf"/>
</dbReference>